<feature type="compositionally biased region" description="Basic and acidic residues" evidence="1">
    <location>
        <begin position="1251"/>
        <end position="1270"/>
    </location>
</feature>
<feature type="region of interest" description="Disordered" evidence="1">
    <location>
        <begin position="1245"/>
        <end position="1295"/>
    </location>
</feature>
<feature type="region of interest" description="Disordered" evidence="1">
    <location>
        <begin position="1045"/>
        <end position="1221"/>
    </location>
</feature>
<feature type="region of interest" description="Disordered" evidence="1">
    <location>
        <begin position="431"/>
        <end position="476"/>
    </location>
</feature>
<feature type="compositionally biased region" description="Low complexity" evidence="1">
    <location>
        <begin position="793"/>
        <end position="814"/>
    </location>
</feature>
<dbReference type="OrthoDB" id="10514205at2759"/>
<feature type="compositionally biased region" description="Polar residues" evidence="1">
    <location>
        <begin position="1363"/>
        <end position="1375"/>
    </location>
</feature>
<dbReference type="Proteomes" id="UP000326759">
    <property type="component" value="Unassembled WGS sequence"/>
</dbReference>
<feature type="compositionally biased region" description="Polar residues" evidence="1">
    <location>
        <begin position="1195"/>
        <end position="1211"/>
    </location>
</feature>
<feature type="compositionally biased region" description="Basic and acidic residues" evidence="1">
    <location>
        <begin position="1280"/>
        <end position="1295"/>
    </location>
</feature>
<feature type="region of interest" description="Disordered" evidence="1">
    <location>
        <begin position="745"/>
        <end position="815"/>
    </location>
</feature>
<feature type="compositionally biased region" description="Polar residues" evidence="1">
    <location>
        <begin position="341"/>
        <end position="352"/>
    </location>
</feature>
<reference evidence="2 3" key="1">
    <citation type="journal article" date="2019" name="PLoS Biol.">
        <title>Sex chromosomes control vertical transmission of feminizing Wolbachia symbionts in an isopod.</title>
        <authorList>
            <person name="Becking T."/>
            <person name="Chebbi M.A."/>
            <person name="Giraud I."/>
            <person name="Moumen B."/>
            <person name="Laverre T."/>
            <person name="Caubet Y."/>
            <person name="Peccoud J."/>
            <person name="Gilbert C."/>
            <person name="Cordaux R."/>
        </authorList>
    </citation>
    <scope>NUCLEOTIDE SEQUENCE [LARGE SCALE GENOMIC DNA]</scope>
    <source>
        <strain evidence="2">ANa2</strain>
        <tissue evidence="2">Whole body excluding digestive tract and cuticle</tissue>
    </source>
</reference>
<evidence type="ECO:0000313" key="3">
    <source>
        <dbReference type="Proteomes" id="UP000326759"/>
    </source>
</evidence>
<feature type="compositionally biased region" description="Polar residues" evidence="1">
    <location>
        <begin position="361"/>
        <end position="375"/>
    </location>
</feature>
<feature type="compositionally biased region" description="Low complexity" evidence="1">
    <location>
        <begin position="461"/>
        <end position="472"/>
    </location>
</feature>
<evidence type="ECO:0000256" key="1">
    <source>
        <dbReference type="SAM" id="MobiDB-lite"/>
    </source>
</evidence>
<keyword evidence="3" id="KW-1185">Reference proteome</keyword>
<feature type="compositionally biased region" description="Polar residues" evidence="1">
    <location>
        <begin position="433"/>
        <end position="459"/>
    </location>
</feature>
<sequence>MSFDFGVSLAMIGDEDVTCSIQLEAYPSYRKIKSLDYFFEKFADINAIIRLTDEVLEKKPEFDVIMLFPILWDIIYMDFNEFNTPTIHLKRDYNTLDYLVSLIASSQKRWKVTYPNVTIFWCMPFTPDFYRFNKYTDFWVEQNAGRNFYRVIRKLGSDLYTNVPVCENSFYQNIDEPLRYIHSCTKDGLHTTEEFISNFVSVFENRVYPVSLKSNRKYISDASPSTIYDYSNRRLLPMRIFDYSSKTSGRSGTSDNLSYESDSQNSKQFNTDQDNTGFERSSNESQNFHIQSNNYQSANLNYERDSQSQFNTDQDKTVFERSSNESQNFHIQSNNYQSANLNNERDSQSYPPYQTDDCDSYKNQQTQSSNFDDNNYCDSYTPHGFTNDNSNQSITNQFLPVGSDFSLTDKKNDNVSSKSITEALSSYLKAEDSNASDNSTKFQQQNNPQYNSRTSWEDQSLSHLSHSPSSSLKDPNVKQNIGSDFFKGLSEIPPNIFNNIKNALNFLGSSSNTDKKDDSSSNNTDGKDSPYYEIYIKNFFSPLHWKDIFLSGDENIALDCLKTSVNSLNRIPYKKGMVIVMITTSEKMVSLAQEALKPLVESNTIGLNDEITFGVPLVIVDTTCNIQLRLNQIKQQSLADLSALLVFGDDLLDLSSLLFIELTHLVKQLLSSSRGDVNKVVISQSGSASVEVSAQSIFNVTFLSPKRKIDKEKEVEKFNNSVGLTDFLKISCDLEISNDCHSNVHSSSLTPVVERQDERVETRVPKVSSRDKSCKTYKVESKKSTSRHRSPQKTSRSSHSSASTSTSSKPSKSTVKLEDIFKRARVSIPEEKKKENEAFNKEFMKKLEKMPRSIQKTYMAEGKEVLMDHESTYKTYKDVPDLHPLYEEKYEFFIKLFEEAYGHTYNPKHLQSTWKRFWIITVSCIKDLEWLDRKKELQEQFMVKHGMKSDVKSKEIESDKVKKKRNEDKKIKVEKTKNNKNIESKSEEGVKKISVEEGNKAKTLKGKDTKENKVAISKSEEMKKKTIKSEENNVKTMKVDIKENKTIINKSIGSNKKATEREGNDVKTLKEDNEEYKRTINKSVENSNKASETEGSKIKTTKEEDIKENINKEAEVKKEEEIPKMEDKEKNREDTKSQSKNTNKTLEDKEVNKLKKRSSSPGPLENISKKVKRIEIKPPESKSPPIITIDDDSHNVTSGKNENPSKISECNNKNEVKNSDSSLKAVVEMRRKLIIDAEEEDKYPFAPLDGKANEKNQKKDCRNESKEIVLPEKQNSKTVSCEKKSTPPIMKDKSKVEEKIFSRTLKNTDSLVKKVDMLLTKTSQLSESKSLSGTDKKLSYSDRSLDKSLSDSRKDDDKHLSSTLYRQSKTGNMPSLTRKEDKYHVGDKHSKLDTYKRKSSEKDDFQSKRKSDSDKSLASIERDNFHSRSDTDRGKYLHKREDRSSFNRVENSSLRKSEASIFQDRKGDKPSYKNSLLNLLSSKEDNKSKSEHDETDLSFLISPFTKTPANKFSTELSSSVKPLFPIQISQGNSSGSNLRKNENQPETKEDFMKLYVNTCSELSKKKSQTIKAGTSSSRTSTSSILEELDSHVKPSFHKASDSTKSKIVINLGKPKMQFSLYEALNSLESVCSDIGVMGAALNSIVETSRALLPNFYESYKIFTDSDSELLVNIAINKLKSFSSQSTEGKVKYQKTIALAEKLLEEAKKSTLKGPPPSANVKPVVKSRINVEAVAKATVGLSVKDTYQFIKNTFVYKGLSEPSKTEIEQVFEEVSKFHFEFALKS</sequence>
<feature type="compositionally biased region" description="Polar residues" evidence="1">
    <location>
        <begin position="1081"/>
        <end position="1090"/>
    </location>
</feature>
<feature type="compositionally biased region" description="Basic and acidic residues" evidence="1">
    <location>
        <begin position="754"/>
        <end position="783"/>
    </location>
</feature>
<feature type="compositionally biased region" description="Polar residues" evidence="1">
    <location>
        <begin position="1322"/>
        <end position="1333"/>
    </location>
</feature>
<proteinExistence type="predicted"/>
<feature type="compositionally biased region" description="Polar residues" evidence="1">
    <location>
        <begin position="1046"/>
        <end position="1056"/>
    </location>
</feature>
<feature type="region of interest" description="Disordered" evidence="1">
    <location>
        <begin position="1004"/>
        <end position="1032"/>
    </location>
</feature>
<organism evidence="2 3">
    <name type="scientific">Armadillidium nasatum</name>
    <dbReference type="NCBI Taxonomy" id="96803"/>
    <lineage>
        <taxon>Eukaryota</taxon>
        <taxon>Metazoa</taxon>
        <taxon>Ecdysozoa</taxon>
        <taxon>Arthropoda</taxon>
        <taxon>Crustacea</taxon>
        <taxon>Multicrustacea</taxon>
        <taxon>Malacostraca</taxon>
        <taxon>Eumalacostraca</taxon>
        <taxon>Peracarida</taxon>
        <taxon>Isopoda</taxon>
        <taxon>Oniscidea</taxon>
        <taxon>Crinocheta</taxon>
        <taxon>Armadillidiidae</taxon>
        <taxon>Armadillidium</taxon>
    </lineage>
</organism>
<comment type="caution">
    <text evidence="2">The sequence shown here is derived from an EMBL/GenBank/DDBJ whole genome shotgun (WGS) entry which is preliminary data.</text>
</comment>
<evidence type="ECO:0000313" key="2">
    <source>
        <dbReference type="EMBL" id="KAB7502358.1"/>
    </source>
</evidence>
<protein>
    <submittedName>
        <fullName evidence="2">Uncharacterized protein</fullName>
    </submittedName>
</protein>
<feature type="compositionally biased region" description="Basic and acidic residues" evidence="1">
    <location>
        <begin position="1453"/>
        <end position="1468"/>
    </location>
</feature>
<feature type="compositionally biased region" description="Basic and acidic residues" evidence="1">
    <location>
        <begin position="1091"/>
        <end position="1137"/>
    </location>
</feature>
<feature type="region of interest" description="Disordered" evidence="1">
    <location>
        <begin position="1322"/>
        <end position="1468"/>
    </location>
</feature>
<feature type="compositionally biased region" description="Basic and acidic residues" evidence="1">
    <location>
        <begin position="1334"/>
        <end position="1360"/>
    </location>
</feature>
<name>A0A5N5T8J0_9CRUS</name>
<feature type="region of interest" description="Disordered" evidence="1">
    <location>
        <begin position="245"/>
        <end position="287"/>
    </location>
</feature>
<feature type="region of interest" description="Disordered" evidence="1">
    <location>
        <begin position="341"/>
        <end position="375"/>
    </location>
</feature>
<feature type="compositionally biased region" description="Basic and acidic residues" evidence="1">
    <location>
        <begin position="1377"/>
        <end position="1445"/>
    </location>
</feature>
<gene>
    <name evidence="2" type="ORF">Anas_10899</name>
</gene>
<feature type="compositionally biased region" description="Basic and acidic residues" evidence="1">
    <location>
        <begin position="1057"/>
        <end position="1078"/>
    </location>
</feature>
<accession>A0A5N5T8J0</accession>
<dbReference type="EMBL" id="SEYY01007761">
    <property type="protein sequence ID" value="KAB7502358.1"/>
    <property type="molecule type" value="Genomic_DNA"/>
</dbReference>